<dbReference type="Gene3D" id="1.25.40.420">
    <property type="match status" value="1"/>
</dbReference>
<dbReference type="EMBL" id="JAINDJ010000003">
    <property type="protein sequence ID" value="KAG9455194.1"/>
    <property type="molecule type" value="Genomic_DNA"/>
</dbReference>
<keyword evidence="5" id="KW-1185">Reference proteome</keyword>
<dbReference type="Gene3D" id="3.30.710.10">
    <property type="entry name" value="Potassium Channel Kv1.1, Chain A"/>
    <property type="match status" value="1"/>
</dbReference>
<dbReference type="SUPFAM" id="SSF54695">
    <property type="entry name" value="POZ domain"/>
    <property type="match status" value="1"/>
</dbReference>
<gene>
    <name evidence="4" type="ORF">H6P81_008098</name>
</gene>
<dbReference type="Proteomes" id="UP000825729">
    <property type="component" value="Unassembled WGS sequence"/>
</dbReference>
<evidence type="ECO:0000259" key="3">
    <source>
        <dbReference type="PROSITE" id="PS50097"/>
    </source>
</evidence>
<comment type="pathway">
    <text evidence="2">Protein modification; protein ubiquitination.</text>
</comment>
<dbReference type="InterPro" id="IPR011333">
    <property type="entry name" value="SKP1/BTB/POZ_sf"/>
</dbReference>
<dbReference type="InterPro" id="IPR000210">
    <property type="entry name" value="BTB/POZ_dom"/>
</dbReference>
<dbReference type="PROSITE" id="PS50097">
    <property type="entry name" value="BTB"/>
    <property type="match status" value="1"/>
</dbReference>
<evidence type="ECO:0000256" key="2">
    <source>
        <dbReference type="ARBA" id="ARBA00004906"/>
    </source>
</evidence>
<dbReference type="CDD" id="cd18186">
    <property type="entry name" value="BTB_POZ_ZBTB_KLHL-like"/>
    <property type="match status" value="1"/>
</dbReference>
<feature type="domain" description="BTB" evidence="3">
    <location>
        <begin position="86"/>
        <end position="155"/>
    </location>
</feature>
<evidence type="ECO:0000313" key="4">
    <source>
        <dbReference type="EMBL" id="KAG9455194.1"/>
    </source>
</evidence>
<reference evidence="4 5" key="1">
    <citation type="submission" date="2021-07" db="EMBL/GenBank/DDBJ databases">
        <title>The Aristolochia fimbriata genome: insights into angiosperm evolution, floral development and chemical biosynthesis.</title>
        <authorList>
            <person name="Jiao Y."/>
        </authorList>
    </citation>
    <scope>NUCLEOTIDE SEQUENCE [LARGE SCALE GENOMIC DNA]</scope>
    <source>
        <strain evidence="4">IBCAS-2021</strain>
        <tissue evidence="4">Leaf</tissue>
    </source>
</reference>
<comment type="function">
    <text evidence="1">May act as a substrate-specific adapter of an E3 ubiquitin-protein ligase complex (CUL3-RBX1-BTB) which mediates the ubiquitination and subsequent proteasomal degradation of target proteins.</text>
</comment>
<evidence type="ECO:0000313" key="5">
    <source>
        <dbReference type="Proteomes" id="UP000825729"/>
    </source>
</evidence>
<dbReference type="AlphaFoldDB" id="A0AAV7F3A2"/>
<dbReference type="CDD" id="cd14733">
    <property type="entry name" value="BACK"/>
    <property type="match status" value="1"/>
</dbReference>
<protein>
    <recommendedName>
        <fullName evidence="3">BTB domain-containing protein</fullName>
    </recommendedName>
</protein>
<organism evidence="4 5">
    <name type="scientific">Aristolochia fimbriata</name>
    <name type="common">White veined hardy Dutchman's pipe vine</name>
    <dbReference type="NCBI Taxonomy" id="158543"/>
    <lineage>
        <taxon>Eukaryota</taxon>
        <taxon>Viridiplantae</taxon>
        <taxon>Streptophyta</taxon>
        <taxon>Embryophyta</taxon>
        <taxon>Tracheophyta</taxon>
        <taxon>Spermatophyta</taxon>
        <taxon>Magnoliopsida</taxon>
        <taxon>Magnoliidae</taxon>
        <taxon>Piperales</taxon>
        <taxon>Aristolochiaceae</taxon>
        <taxon>Aristolochia</taxon>
    </lineage>
</organism>
<dbReference type="InterPro" id="IPR044784">
    <property type="entry name" value="At1g01640-like"/>
</dbReference>
<name>A0AAV7F3A2_ARIFI</name>
<proteinExistence type="predicted"/>
<accession>A0AAV7F3A2</accession>
<dbReference type="PANTHER" id="PTHR47274:SF1">
    <property type="entry name" value="BTB_POZ DOMAIN CONTAINING PROTEIN, EXPRESSED"/>
    <property type="match status" value="1"/>
</dbReference>
<dbReference type="Pfam" id="PF00651">
    <property type="entry name" value="BTB"/>
    <property type="match status" value="1"/>
</dbReference>
<sequence>MDCCICGPMASVFRPPRNTICTSCYEGGRSMIALLNKLEVSKDINSKGIWHAWNYINEMKEQEEEIKERIDFLEGFSVAFGEKLHADIQLKAGTGPSIPAHRVLLAARSPIFKTMLEWDECKAPSSDTISLPELTHEELQCLLHFLYNGRLPGDENMDQQIVYSMLVAADKYDIPFLKKLCEKQILRSLDASNALEVLEISETCSNKKLRESAMGSIVKHMEEVVFSPGYETFAVNNAHLSVEITRTLLRENRDRKLIGTSQYATNFS</sequence>
<dbReference type="PANTHER" id="PTHR47274">
    <property type="entry name" value="BTB/POZ DOMAIN CONTAINING PROTEIN, EXPRESSED-RELATED"/>
    <property type="match status" value="1"/>
</dbReference>
<comment type="caution">
    <text evidence="4">The sequence shown here is derived from an EMBL/GenBank/DDBJ whole genome shotgun (WGS) entry which is preliminary data.</text>
</comment>
<evidence type="ECO:0000256" key="1">
    <source>
        <dbReference type="ARBA" id="ARBA00002668"/>
    </source>
</evidence>
<dbReference type="SMART" id="SM00225">
    <property type="entry name" value="BTB"/>
    <property type="match status" value="1"/>
</dbReference>